<protein>
    <recommendedName>
        <fullName evidence="4">TraB/GumN family protein</fullName>
    </recommendedName>
</protein>
<evidence type="ECO:0000313" key="2">
    <source>
        <dbReference type="EMBL" id="KAF1695871.1"/>
    </source>
</evidence>
<reference evidence="2 3" key="1">
    <citation type="submission" date="2017-10" db="EMBL/GenBank/DDBJ databases">
        <title>Whole genome sequencing of members of genus Pseudoxanthomonas.</title>
        <authorList>
            <person name="Kumar S."/>
            <person name="Bansal K."/>
            <person name="Kaur A."/>
            <person name="Patil P."/>
            <person name="Sharma S."/>
            <person name="Patil P.B."/>
        </authorList>
    </citation>
    <scope>NUCLEOTIDE SEQUENCE [LARGE SCALE GENOMIC DNA]</scope>
    <source>
        <strain evidence="2 3">DSM 17801</strain>
    </source>
</reference>
<dbReference type="RefSeq" id="WP_162409078.1">
    <property type="nucleotide sequence ID" value="NZ_PDWN01000004.1"/>
</dbReference>
<evidence type="ECO:0000313" key="3">
    <source>
        <dbReference type="Proteomes" id="UP000788419"/>
    </source>
</evidence>
<feature type="chain" id="PRO_5045361753" description="TraB/GumN family protein" evidence="1">
    <location>
        <begin position="26"/>
        <end position="302"/>
    </location>
</feature>
<organism evidence="2 3">
    <name type="scientific">Pseudoxanthomonas daejeonensis</name>
    <dbReference type="NCBI Taxonomy" id="266062"/>
    <lineage>
        <taxon>Bacteria</taxon>
        <taxon>Pseudomonadati</taxon>
        <taxon>Pseudomonadota</taxon>
        <taxon>Gammaproteobacteria</taxon>
        <taxon>Lysobacterales</taxon>
        <taxon>Lysobacteraceae</taxon>
        <taxon>Pseudoxanthomonas</taxon>
    </lineage>
</organism>
<dbReference type="Pfam" id="PF01963">
    <property type="entry name" value="TraB_PrgY_gumN"/>
    <property type="match status" value="1"/>
</dbReference>
<accession>A0ABQ6Z8R8</accession>
<sequence length="302" mass="33234">MMIRALRHLATALVVLAAAALPAQAEPPVPLLWKVSDADNAIYLLGSFHLLTPADYPLAADVDAAYADAEALVFELSPEEVASPALPAQMARAAMRTRPGTLQDDLGPGQWARLEAYAKANNLPLQQLAAFEPWFIGLTVSLMEMGKMGLDPALGLDRHFMDAAASARKPTAGLERADEQIAVLAGMSLPEQKQMLAEALQQAEEGPEKYRDLHQAWRAGDAERMWKEMAAEMKRDYPALYRRINVERNDAWLPRLEQRLAQKDDDTLVVVGALHLLGEDGVVEKLRAKGYKVERICSACTR</sequence>
<dbReference type="PANTHER" id="PTHR40590:SF1">
    <property type="entry name" value="CYTOPLASMIC PROTEIN"/>
    <property type="match status" value="1"/>
</dbReference>
<dbReference type="EMBL" id="PDWN01000004">
    <property type="protein sequence ID" value="KAF1695871.1"/>
    <property type="molecule type" value="Genomic_DNA"/>
</dbReference>
<dbReference type="Proteomes" id="UP000788419">
    <property type="component" value="Unassembled WGS sequence"/>
</dbReference>
<gene>
    <name evidence="2" type="ORF">CSC65_05045</name>
</gene>
<keyword evidence="1" id="KW-0732">Signal</keyword>
<feature type="signal peptide" evidence="1">
    <location>
        <begin position="1"/>
        <end position="25"/>
    </location>
</feature>
<evidence type="ECO:0008006" key="4">
    <source>
        <dbReference type="Google" id="ProtNLM"/>
    </source>
</evidence>
<dbReference type="CDD" id="cd14789">
    <property type="entry name" value="Tiki"/>
    <property type="match status" value="1"/>
</dbReference>
<dbReference type="InterPro" id="IPR002816">
    <property type="entry name" value="TraB/PrgY/GumN_fam"/>
</dbReference>
<evidence type="ECO:0000256" key="1">
    <source>
        <dbReference type="SAM" id="SignalP"/>
    </source>
</evidence>
<dbReference type="InterPro" id="IPR047111">
    <property type="entry name" value="YbaP-like"/>
</dbReference>
<comment type="caution">
    <text evidence="2">The sequence shown here is derived from an EMBL/GenBank/DDBJ whole genome shotgun (WGS) entry which is preliminary data.</text>
</comment>
<dbReference type="PANTHER" id="PTHR40590">
    <property type="entry name" value="CYTOPLASMIC PROTEIN-RELATED"/>
    <property type="match status" value="1"/>
</dbReference>
<name>A0ABQ6Z8R8_9GAMM</name>
<proteinExistence type="predicted"/>
<keyword evidence="3" id="KW-1185">Reference proteome</keyword>